<protein>
    <submittedName>
        <fullName evidence="4">GbsR/MarR family transcriptional regulator</fullName>
    </submittedName>
</protein>
<organism evidence="4 5">
    <name type="scientific">Deinococcus antarcticus</name>
    <dbReference type="NCBI Taxonomy" id="1298767"/>
    <lineage>
        <taxon>Bacteria</taxon>
        <taxon>Thermotogati</taxon>
        <taxon>Deinococcota</taxon>
        <taxon>Deinococci</taxon>
        <taxon>Deinococcales</taxon>
        <taxon>Deinococcaceae</taxon>
        <taxon>Deinococcus</taxon>
    </lineage>
</organism>
<dbReference type="InterPro" id="IPR036390">
    <property type="entry name" value="WH_DNA-bd_sf"/>
</dbReference>
<dbReference type="RefSeq" id="WP_380077195.1">
    <property type="nucleotide sequence ID" value="NZ_JBHRZF010000104.1"/>
</dbReference>
<dbReference type="InterPro" id="IPR052362">
    <property type="entry name" value="HTH-GbsR_regulator"/>
</dbReference>
<dbReference type="EMBL" id="JBHRZF010000104">
    <property type="protein sequence ID" value="MFC3860856.1"/>
    <property type="molecule type" value="Genomic_DNA"/>
</dbReference>
<dbReference type="Gene3D" id="1.10.10.10">
    <property type="entry name" value="Winged helix-like DNA-binding domain superfamily/Winged helix DNA-binding domain"/>
    <property type="match status" value="1"/>
</dbReference>
<keyword evidence="2" id="KW-0238">DNA-binding</keyword>
<reference evidence="5" key="1">
    <citation type="journal article" date="2019" name="Int. J. Syst. Evol. Microbiol.">
        <title>The Global Catalogue of Microorganisms (GCM) 10K type strain sequencing project: providing services to taxonomists for standard genome sequencing and annotation.</title>
        <authorList>
            <consortium name="The Broad Institute Genomics Platform"/>
            <consortium name="The Broad Institute Genome Sequencing Center for Infectious Disease"/>
            <person name="Wu L."/>
            <person name="Ma J."/>
        </authorList>
    </citation>
    <scope>NUCLEOTIDE SEQUENCE [LARGE SCALE GENOMIC DNA]</scope>
    <source>
        <strain evidence="5">CCTCC AB 2013263</strain>
    </source>
</reference>
<keyword evidence="3" id="KW-0804">Transcription</keyword>
<evidence type="ECO:0000313" key="5">
    <source>
        <dbReference type="Proteomes" id="UP001595748"/>
    </source>
</evidence>
<dbReference type="PANTHER" id="PTHR38465:SF1">
    <property type="entry name" value="HTH-TYPE TRANSCRIPTIONAL REGULATOR MJ1563-RELATED"/>
    <property type="match status" value="1"/>
</dbReference>
<sequence>MDEQQQFIERAGVILEMQGMSRAAGRVLGAILTAPPGGYNAGEVATVLQSSRAAISVALRQLLMVGLIEHAPVPGERADRYRFRQGSWEGMDAAGIRKLEAMHQLARDGLRSLPQGGDPTSLTELADTMEVYLELYPQFVLAIRQRLDERRKVQEHAVEEMLS</sequence>
<dbReference type="Proteomes" id="UP001595748">
    <property type="component" value="Unassembled WGS sequence"/>
</dbReference>
<evidence type="ECO:0000256" key="1">
    <source>
        <dbReference type="ARBA" id="ARBA00023015"/>
    </source>
</evidence>
<gene>
    <name evidence="4" type="ORF">ACFOPQ_08770</name>
</gene>
<proteinExistence type="predicted"/>
<evidence type="ECO:0000256" key="3">
    <source>
        <dbReference type="ARBA" id="ARBA00023163"/>
    </source>
</evidence>
<accession>A0ABV8A654</accession>
<name>A0ABV8A654_9DEIO</name>
<keyword evidence="1" id="KW-0805">Transcription regulation</keyword>
<dbReference type="PANTHER" id="PTHR38465">
    <property type="entry name" value="HTH-TYPE TRANSCRIPTIONAL REGULATOR MJ1563-RELATED"/>
    <property type="match status" value="1"/>
</dbReference>
<dbReference type="InterPro" id="IPR036388">
    <property type="entry name" value="WH-like_DNA-bd_sf"/>
</dbReference>
<dbReference type="SUPFAM" id="SSF46785">
    <property type="entry name" value="Winged helix' DNA-binding domain"/>
    <property type="match status" value="1"/>
</dbReference>
<comment type="caution">
    <text evidence="4">The sequence shown here is derived from an EMBL/GenBank/DDBJ whole genome shotgun (WGS) entry which is preliminary data.</text>
</comment>
<evidence type="ECO:0000313" key="4">
    <source>
        <dbReference type="EMBL" id="MFC3860856.1"/>
    </source>
</evidence>
<evidence type="ECO:0000256" key="2">
    <source>
        <dbReference type="ARBA" id="ARBA00023125"/>
    </source>
</evidence>
<keyword evidence="5" id="KW-1185">Reference proteome</keyword>